<dbReference type="AlphaFoldDB" id="A0A7Y2WAL4"/>
<dbReference type="EMBL" id="JABERL010000018">
    <property type="protein sequence ID" value="NNH77390.1"/>
    <property type="molecule type" value="Genomic_DNA"/>
</dbReference>
<protein>
    <submittedName>
        <fullName evidence="1">Uncharacterized protein</fullName>
    </submittedName>
</protein>
<comment type="caution">
    <text evidence="1">The sequence shown here is derived from an EMBL/GenBank/DDBJ whole genome shotgun (WGS) entry which is preliminary data.</text>
</comment>
<dbReference type="RefSeq" id="WP_171540234.1">
    <property type="nucleotide sequence ID" value="NZ_JABERL010000018.1"/>
</dbReference>
<accession>A0A7Y2WAL4</accession>
<dbReference type="Proteomes" id="UP000569202">
    <property type="component" value="Unassembled WGS sequence"/>
</dbReference>
<evidence type="ECO:0000313" key="1">
    <source>
        <dbReference type="EMBL" id="NNH77390.1"/>
    </source>
</evidence>
<evidence type="ECO:0000313" key="2">
    <source>
        <dbReference type="Proteomes" id="UP000569202"/>
    </source>
</evidence>
<gene>
    <name evidence="1" type="ORF">HLH17_06845</name>
</gene>
<name>A0A7Y2WAL4_9GAMM</name>
<reference evidence="1 2" key="1">
    <citation type="submission" date="2020-04" db="EMBL/GenBank/DDBJ databases">
        <title>Acinetobacter Taxon 24.</title>
        <authorList>
            <person name="Nemec A."/>
            <person name="Radolfova-Krizova L."/>
            <person name="Higgins P.G."/>
            <person name="Spanelova P."/>
        </authorList>
    </citation>
    <scope>NUCLEOTIDE SEQUENCE [LARGE SCALE GENOMIC DNA]</scope>
    <source>
        <strain evidence="1 2">ANC 5380</strain>
    </source>
</reference>
<proteinExistence type="predicted"/>
<organism evidence="1 2">
    <name type="scientific">Acinetobacter terrae</name>
    <dbReference type="NCBI Taxonomy" id="2731247"/>
    <lineage>
        <taxon>Bacteria</taxon>
        <taxon>Pseudomonadati</taxon>
        <taxon>Pseudomonadota</taxon>
        <taxon>Gammaproteobacteria</taxon>
        <taxon>Moraxellales</taxon>
        <taxon>Moraxellaceae</taxon>
        <taxon>Acinetobacter</taxon>
        <taxon>Acinetobacter Taxon 24</taxon>
    </lineage>
</organism>
<sequence>MATQYEKDKLNAEQIIHQLSPELSYKFKQEPELKYKRLRLGMIQTALLSENSVDKLNSLMEENRVEIDALMEQCGNNPMPVNTINDVES</sequence>